<reference evidence="1 2" key="1">
    <citation type="submission" date="2018-09" db="EMBL/GenBank/DDBJ databases">
        <title>Metagenome Assembled Genomes from an Advanced Water Purification Facility.</title>
        <authorList>
            <person name="Stamps B.W."/>
            <person name="Spear J.R."/>
        </authorList>
    </citation>
    <scope>NUCLEOTIDE SEQUENCE [LARGE SCALE GENOMIC DNA]</scope>
    <source>
        <strain evidence="1">Bin_42_2</strain>
    </source>
</reference>
<evidence type="ECO:0000313" key="2">
    <source>
        <dbReference type="Proteomes" id="UP000321374"/>
    </source>
</evidence>
<evidence type="ECO:0008006" key="3">
    <source>
        <dbReference type="Google" id="ProtNLM"/>
    </source>
</evidence>
<name>A0A5C7WGY6_METME</name>
<dbReference type="Proteomes" id="UP000321374">
    <property type="component" value="Unassembled WGS sequence"/>
</dbReference>
<dbReference type="AlphaFoldDB" id="A0A5C7WGY6"/>
<dbReference type="EMBL" id="SSGG01000082">
    <property type="protein sequence ID" value="TXI36636.1"/>
    <property type="molecule type" value="Genomic_DNA"/>
</dbReference>
<gene>
    <name evidence="1" type="ORF">E6Q51_05215</name>
</gene>
<dbReference type="InterPro" id="IPR011009">
    <property type="entry name" value="Kinase-like_dom_sf"/>
</dbReference>
<proteinExistence type="predicted"/>
<evidence type="ECO:0000313" key="1">
    <source>
        <dbReference type="EMBL" id="TXI36636.1"/>
    </source>
</evidence>
<accession>A0A5C7WGY6</accession>
<protein>
    <recommendedName>
        <fullName evidence="3">Toluene tolerance protein</fullName>
    </recommendedName>
</protein>
<comment type="caution">
    <text evidence="1">The sequence shown here is derived from an EMBL/GenBank/DDBJ whole genome shotgun (WGS) entry which is preliminary data.</text>
</comment>
<dbReference type="Gene3D" id="1.10.510.10">
    <property type="entry name" value="Transferase(Phosphotransferase) domain 1"/>
    <property type="match status" value="1"/>
</dbReference>
<sequence length="235" mass="26725">MLSFLHTYSQLLTDADLQQACREGSVIEQDPRGPKVIQLPNGDFLKIFRARRLLSGARLYSHARRFYRNAQRLQQLQIPTVTMKSLYHLPQAGHTAVIYQPLPGKTLRQLIVQDLPRLYPLASELGNFLATLHDKGIHFHSLHSGNVLLMPNDEFGLIDVSDMTIYPWSLMCTTRIRSFARLGKYQADMSALDASFWCAVMQGYQQTSAKAQRCGPRILTTIDYLHGAIRLNTHD</sequence>
<dbReference type="SUPFAM" id="SSF56112">
    <property type="entry name" value="Protein kinase-like (PK-like)"/>
    <property type="match status" value="1"/>
</dbReference>
<organism evidence="1 2">
    <name type="scientific">Methylophilus methylotrophus</name>
    <name type="common">Bacterium W3A1</name>
    <dbReference type="NCBI Taxonomy" id="17"/>
    <lineage>
        <taxon>Bacteria</taxon>
        <taxon>Pseudomonadati</taxon>
        <taxon>Pseudomonadota</taxon>
        <taxon>Betaproteobacteria</taxon>
        <taxon>Nitrosomonadales</taxon>
        <taxon>Methylophilaceae</taxon>
        <taxon>Methylophilus</taxon>
    </lineage>
</organism>